<feature type="transmembrane region" description="Helical" evidence="14">
    <location>
        <begin position="185"/>
        <end position="213"/>
    </location>
</feature>
<dbReference type="AlphaFoldDB" id="A0A841YGX8"/>
<evidence type="ECO:0000256" key="2">
    <source>
        <dbReference type="ARBA" id="ARBA00022448"/>
    </source>
</evidence>
<dbReference type="GO" id="GO:0009055">
    <property type="term" value="F:electron transfer activity"/>
    <property type="evidence" value="ECO:0007669"/>
    <property type="project" value="TreeGrafter"/>
</dbReference>
<keyword evidence="5 14" id="KW-0812">Transmembrane</keyword>
<dbReference type="GO" id="GO:0019645">
    <property type="term" value="P:anaerobic electron transport chain"/>
    <property type="evidence" value="ECO:0007669"/>
    <property type="project" value="TreeGrafter"/>
</dbReference>
<evidence type="ECO:0000256" key="4">
    <source>
        <dbReference type="ARBA" id="ARBA00022617"/>
    </source>
</evidence>
<evidence type="ECO:0000256" key="7">
    <source>
        <dbReference type="ARBA" id="ARBA00022982"/>
    </source>
</evidence>
<feature type="binding site" description="axial binding residue" evidence="13">
    <location>
        <position position="186"/>
    </location>
    <ligand>
        <name>heme b</name>
        <dbReference type="ChEBI" id="CHEBI:60344"/>
        <label>1</label>
    </ligand>
    <ligandPart>
        <name>Fe</name>
        <dbReference type="ChEBI" id="CHEBI:18248"/>
    </ligandPart>
</feature>
<dbReference type="InterPro" id="IPR036197">
    <property type="entry name" value="NarG-like_sf"/>
</dbReference>
<feature type="binding site" description="axial binding residue" evidence="13">
    <location>
        <position position="64"/>
    </location>
    <ligand>
        <name>heme b</name>
        <dbReference type="ChEBI" id="CHEBI:60344"/>
        <label>1</label>
    </ligand>
    <ligandPart>
        <name>Fe</name>
        <dbReference type="ChEBI" id="CHEBI:18248"/>
    </ligandPart>
</feature>
<reference evidence="16 17" key="1">
    <citation type="submission" date="2020-03" db="EMBL/GenBank/DDBJ databases">
        <title>Soil Listeria distribution.</title>
        <authorList>
            <person name="Liao J."/>
            <person name="Wiedmann M."/>
        </authorList>
    </citation>
    <scope>NUCLEOTIDE SEQUENCE [LARGE SCALE GENOMIC DNA]</scope>
    <source>
        <strain evidence="16 17">FSL L7-1645</strain>
    </source>
</reference>
<dbReference type="PANTHER" id="PTHR30598:SF3">
    <property type="entry name" value="RESPIRATORY NITRATE REDUCTASE 1 GAMMA CHAIN"/>
    <property type="match status" value="1"/>
</dbReference>
<feature type="transmembrane region" description="Helical" evidence="14">
    <location>
        <begin position="85"/>
        <end position="107"/>
    </location>
</feature>
<dbReference type="GO" id="GO:0042128">
    <property type="term" value="P:nitrate assimilation"/>
    <property type="evidence" value="ECO:0007669"/>
    <property type="project" value="UniProtKB-KW"/>
</dbReference>
<evidence type="ECO:0000256" key="9">
    <source>
        <dbReference type="ARBA" id="ARBA00023002"/>
    </source>
</evidence>
<dbReference type="InterPro" id="IPR023234">
    <property type="entry name" value="NarG-like_domain"/>
</dbReference>
<protein>
    <submittedName>
        <fullName evidence="16">Respiratory nitrate reductase subunit gamma</fullName>
        <ecNumber evidence="16">1.7.99.4</ecNumber>
    </submittedName>
</protein>
<evidence type="ECO:0000259" key="15">
    <source>
        <dbReference type="Pfam" id="PF02665"/>
    </source>
</evidence>
<dbReference type="GO" id="GO:0046872">
    <property type="term" value="F:metal ion binding"/>
    <property type="evidence" value="ECO:0007669"/>
    <property type="project" value="UniProtKB-KW"/>
</dbReference>
<dbReference type="EMBL" id="JAARPY010000011">
    <property type="protein sequence ID" value="MBC1399297.1"/>
    <property type="molecule type" value="Genomic_DNA"/>
</dbReference>
<dbReference type="GO" id="GO:0008940">
    <property type="term" value="F:nitrate reductase activity"/>
    <property type="evidence" value="ECO:0007669"/>
    <property type="project" value="InterPro"/>
</dbReference>
<feature type="transmembrane region" description="Helical" evidence="14">
    <location>
        <begin position="127"/>
        <end position="146"/>
    </location>
</feature>
<keyword evidence="4 13" id="KW-0349">Heme</keyword>
<dbReference type="InterPro" id="IPR051936">
    <property type="entry name" value="Heme-iron_electron_transfer"/>
</dbReference>
<evidence type="ECO:0000256" key="14">
    <source>
        <dbReference type="SAM" id="Phobius"/>
    </source>
</evidence>
<keyword evidence="6" id="KW-0479">Metal-binding</keyword>
<evidence type="ECO:0000256" key="11">
    <source>
        <dbReference type="ARBA" id="ARBA00023063"/>
    </source>
</evidence>
<keyword evidence="3" id="KW-1003">Cell membrane</keyword>
<evidence type="ECO:0000256" key="12">
    <source>
        <dbReference type="ARBA" id="ARBA00023136"/>
    </source>
</evidence>
<feature type="transmembrane region" description="Helical" evidence="14">
    <location>
        <begin position="46"/>
        <end position="70"/>
    </location>
</feature>
<evidence type="ECO:0000313" key="16">
    <source>
        <dbReference type="EMBL" id="MBC1399297.1"/>
    </source>
</evidence>
<dbReference type="InterPro" id="IPR003816">
    <property type="entry name" value="Nitrate_red_gam"/>
</dbReference>
<dbReference type="RefSeq" id="WP_007543936.1">
    <property type="nucleotide sequence ID" value="NZ_JAARPY010000011.1"/>
</dbReference>
<evidence type="ECO:0000256" key="6">
    <source>
        <dbReference type="ARBA" id="ARBA00022723"/>
    </source>
</evidence>
<dbReference type="Proteomes" id="UP000571128">
    <property type="component" value="Unassembled WGS sequence"/>
</dbReference>
<dbReference type="GO" id="GO:0009325">
    <property type="term" value="C:nitrate reductase complex"/>
    <property type="evidence" value="ECO:0007669"/>
    <property type="project" value="InterPro"/>
</dbReference>
<dbReference type="NCBIfam" id="TIGR00351">
    <property type="entry name" value="narI"/>
    <property type="match status" value="1"/>
</dbReference>
<evidence type="ECO:0000256" key="10">
    <source>
        <dbReference type="ARBA" id="ARBA00023004"/>
    </source>
</evidence>
<sequence length="225" mass="25938">MWNNFLWVILPYLVFASFIVGHIFRYRYDKFSVTAKSSELIEKRQLMIGSILFHVGILFVVGGHFVGLVIPKSFTEAIGMSEHTYHIIAVGIGSVFGVMTFIGMFLLTYRRISHKSVRRLSSSGDIIVNLTLLLTLLLGILSTLFGTKEVPGFDYRESISIWFRQIFMFRPDANLMAEIPLLFKLHILSAFVIFGLFPYTRLVHAWSVPLSYLKRRYIIYRKNPS</sequence>
<dbReference type="PANTHER" id="PTHR30598">
    <property type="entry name" value="NITRATE REDUCTASE PRIVATE CHAPERONE, REDOX ENZYME MATURATION PROTEIN REMP FAMILY"/>
    <property type="match status" value="1"/>
</dbReference>
<dbReference type="GO" id="GO:0020037">
    <property type="term" value="F:heme binding"/>
    <property type="evidence" value="ECO:0007669"/>
    <property type="project" value="TreeGrafter"/>
</dbReference>
<evidence type="ECO:0000256" key="5">
    <source>
        <dbReference type="ARBA" id="ARBA00022692"/>
    </source>
</evidence>
<evidence type="ECO:0000256" key="8">
    <source>
        <dbReference type="ARBA" id="ARBA00022989"/>
    </source>
</evidence>
<feature type="binding site" description="axial binding residue" evidence="13">
    <location>
        <position position="54"/>
    </location>
    <ligand>
        <name>heme b</name>
        <dbReference type="ChEBI" id="CHEBI:60344"/>
        <label>1</label>
    </ligand>
    <ligandPart>
        <name>Fe</name>
        <dbReference type="ChEBI" id="CHEBI:18248"/>
    </ligandPart>
</feature>
<comment type="subcellular location">
    <subcellularLocation>
        <location evidence="1">Cell membrane</location>
        <topology evidence="1">Multi-pass membrane protein</topology>
    </subcellularLocation>
</comment>
<comment type="caution">
    <text evidence="16">The sequence shown here is derived from an EMBL/GenBank/DDBJ whole genome shotgun (WGS) entry which is preliminary data.</text>
</comment>
<evidence type="ECO:0000256" key="3">
    <source>
        <dbReference type="ARBA" id="ARBA00022475"/>
    </source>
</evidence>
<dbReference type="GO" id="GO:0005886">
    <property type="term" value="C:plasma membrane"/>
    <property type="evidence" value="ECO:0007669"/>
    <property type="project" value="UniProtKB-SubCell"/>
</dbReference>
<name>A0A841YGX8_9LIST</name>
<keyword evidence="10 13" id="KW-0408">Iron</keyword>
<organism evidence="16 17">
    <name type="scientific">Listeria fleischmannii</name>
    <dbReference type="NCBI Taxonomy" id="1069827"/>
    <lineage>
        <taxon>Bacteria</taxon>
        <taxon>Bacillati</taxon>
        <taxon>Bacillota</taxon>
        <taxon>Bacilli</taxon>
        <taxon>Bacillales</taxon>
        <taxon>Listeriaceae</taxon>
        <taxon>Listeria</taxon>
    </lineage>
</organism>
<evidence type="ECO:0000256" key="1">
    <source>
        <dbReference type="ARBA" id="ARBA00004651"/>
    </source>
</evidence>
<keyword evidence="12 14" id="KW-0472">Membrane</keyword>
<feature type="domain" description="NarG-like" evidence="15">
    <location>
        <begin position="3"/>
        <end position="222"/>
    </location>
</feature>
<dbReference type="Gene3D" id="1.20.950.20">
    <property type="entry name" value="Transmembrane di-heme cytochromes, Chain C"/>
    <property type="match status" value="1"/>
</dbReference>
<dbReference type="SUPFAM" id="SSF103501">
    <property type="entry name" value="Respiratory nitrate reductase 1 gamma chain"/>
    <property type="match status" value="1"/>
</dbReference>
<accession>A0A841YGX8</accession>
<keyword evidence="9 16" id="KW-0560">Oxidoreductase</keyword>
<gene>
    <name evidence="16" type="primary">narI</name>
    <name evidence="16" type="ORF">HB844_10485</name>
</gene>
<keyword evidence="7" id="KW-0249">Electron transport</keyword>
<feature type="binding site" description="axial binding residue" evidence="13">
    <location>
        <position position="204"/>
    </location>
    <ligand>
        <name>heme b</name>
        <dbReference type="ChEBI" id="CHEBI:60344"/>
        <label>1</label>
    </ligand>
    <ligandPart>
        <name>Fe</name>
        <dbReference type="ChEBI" id="CHEBI:18248"/>
    </ligandPart>
</feature>
<feature type="transmembrane region" description="Helical" evidence="14">
    <location>
        <begin position="6"/>
        <end position="25"/>
    </location>
</feature>
<evidence type="ECO:0000256" key="13">
    <source>
        <dbReference type="PIRSR" id="PIRSR603816-1"/>
    </source>
</evidence>
<proteinExistence type="predicted"/>
<keyword evidence="8 14" id="KW-1133">Transmembrane helix</keyword>
<dbReference type="EC" id="1.7.99.4" evidence="16"/>
<evidence type="ECO:0000313" key="17">
    <source>
        <dbReference type="Proteomes" id="UP000571128"/>
    </source>
</evidence>
<keyword evidence="11" id="KW-0534">Nitrate assimilation</keyword>
<dbReference type="FunFam" id="1.20.950.20:FF:000001">
    <property type="entry name" value="Respiratory nitrate reductase subunit gamma"/>
    <property type="match status" value="1"/>
</dbReference>
<keyword evidence="2" id="KW-0813">Transport</keyword>
<dbReference type="Pfam" id="PF02665">
    <property type="entry name" value="Nitrate_red_gam"/>
    <property type="match status" value="1"/>
</dbReference>